<gene>
    <name evidence="3" type="ORF">RM519_12160</name>
</gene>
<feature type="domain" description="TonB C-terminal" evidence="2">
    <location>
        <begin position="180"/>
        <end position="237"/>
    </location>
</feature>
<proteinExistence type="predicted"/>
<dbReference type="Pfam" id="PF03544">
    <property type="entry name" value="TonB_C"/>
    <property type="match status" value="1"/>
</dbReference>
<keyword evidence="4" id="KW-1185">Reference proteome</keyword>
<feature type="transmembrane region" description="Helical" evidence="1">
    <location>
        <begin position="17"/>
        <end position="34"/>
    </location>
</feature>
<evidence type="ECO:0000313" key="3">
    <source>
        <dbReference type="EMBL" id="MDT0554006.1"/>
    </source>
</evidence>
<reference evidence="3 4" key="1">
    <citation type="submission" date="2023-09" db="EMBL/GenBank/DDBJ databases">
        <authorList>
            <person name="Rey-Velasco X."/>
        </authorList>
    </citation>
    <scope>NUCLEOTIDE SEQUENCE [LARGE SCALE GENOMIC DNA]</scope>
    <source>
        <strain evidence="3 4">P050</strain>
    </source>
</reference>
<accession>A0ABU2Y848</accession>
<name>A0ABU2Y848_9FLAO</name>
<dbReference type="Gene3D" id="3.30.1150.10">
    <property type="match status" value="1"/>
</dbReference>
<dbReference type="EMBL" id="JAVRHV010000007">
    <property type="protein sequence ID" value="MDT0554006.1"/>
    <property type="molecule type" value="Genomic_DNA"/>
</dbReference>
<evidence type="ECO:0000256" key="1">
    <source>
        <dbReference type="SAM" id="Phobius"/>
    </source>
</evidence>
<dbReference type="Proteomes" id="UP001252186">
    <property type="component" value="Unassembled WGS sequence"/>
</dbReference>
<keyword evidence="1" id="KW-0812">Transmembrane</keyword>
<keyword evidence="1" id="KW-0472">Membrane</keyword>
<dbReference type="RefSeq" id="WP_311594091.1">
    <property type="nucleotide sequence ID" value="NZ_JAVRHV010000007.1"/>
</dbReference>
<evidence type="ECO:0000313" key="4">
    <source>
        <dbReference type="Proteomes" id="UP001252186"/>
    </source>
</evidence>
<comment type="caution">
    <text evidence="3">The sequence shown here is derived from an EMBL/GenBank/DDBJ whole genome shotgun (WGS) entry which is preliminary data.</text>
</comment>
<sequence length="239" mass="26745">MEVKKNPKANLESYTRLFWQLGLVLTLLTVYLGIENKTYDEGADGLALVTSAHDEEEDIPEVVIEQIIQPKAPPPPAPEKIEIVEDEEEVEETIIESTETDETEKIEVEEIVEVEEEEEIMEDVPFAIIEDVPVYPGCKGSKAEKKACLNKSLQKHVARKFNADLAGDLGLSPGKKKIYIQFKITKTGGIEIVGARAPHPRLEKEAKRVVNLLPKMTPGKQRGRPVNVTYMLPISFNVE</sequence>
<evidence type="ECO:0000259" key="2">
    <source>
        <dbReference type="Pfam" id="PF03544"/>
    </source>
</evidence>
<dbReference type="SUPFAM" id="SSF74653">
    <property type="entry name" value="TolA/TonB C-terminal domain"/>
    <property type="match status" value="1"/>
</dbReference>
<organism evidence="3 4">
    <name type="scientific">Urechidicola vernalis</name>
    <dbReference type="NCBI Taxonomy" id="3075600"/>
    <lineage>
        <taxon>Bacteria</taxon>
        <taxon>Pseudomonadati</taxon>
        <taxon>Bacteroidota</taxon>
        <taxon>Flavobacteriia</taxon>
        <taxon>Flavobacteriales</taxon>
        <taxon>Flavobacteriaceae</taxon>
        <taxon>Urechidicola</taxon>
    </lineage>
</organism>
<dbReference type="InterPro" id="IPR037682">
    <property type="entry name" value="TonB_C"/>
</dbReference>
<keyword evidence="1" id="KW-1133">Transmembrane helix</keyword>
<protein>
    <submittedName>
        <fullName evidence="3">Energy transducer TonB</fullName>
    </submittedName>
</protein>